<dbReference type="Proteomes" id="UP000642107">
    <property type="component" value="Unassembled WGS sequence"/>
</dbReference>
<organism evidence="1 2">
    <name type="scientific">Flavimobilis rhizosphaerae</name>
    <dbReference type="NCBI Taxonomy" id="2775421"/>
    <lineage>
        <taxon>Bacteria</taxon>
        <taxon>Bacillati</taxon>
        <taxon>Actinomycetota</taxon>
        <taxon>Actinomycetes</taxon>
        <taxon>Micrococcales</taxon>
        <taxon>Jonesiaceae</taxon>
        <taxon>Flavimobilis</taxon>
    </lineage>
</organism>
<dbReference type="InterPro" id="IPR038312">
    <property type="entry name" value="DUF5063_sf"/>
</dbReference>
<protein>
    <submittedName>
        <fullName evidence="1">DUF5063 domain-containing protein</fullName>
    </submittedName>
</protein>
<comment type="caution">
    <text evidence="1">The sequence shown here is derived from an EMBL/GenBank/DDBJ whole genome shotgun (WGS) entry which is preliminary data.</text>
</comment>
<evidence type="ECO:0000313" key="1">
    <source>
        <dbReference type="EMBL" id="MBD9699104.1"/>
    </source>
</evidence>
<evidence type="ECO:0000313" key="2">
    <source>
        <dbReference type="Proteomes" id="UP000642107"/>
    </source>
</evidence>
<proteinExistence type="predicted"/>
<gene>
    <name evidence="1" type="ORF">IGS67_06285</name>
</gene>
<sequence>MTLPGGVTEVGEAFAEQASRFVETLTHVASGATPEAAIPVLLLATTDVLASGSRLGAMVDVVPSEEFEPDSGPDTDVEPLRLALARILDGLDAYPEVVDPVLGPELDATSLSDGLAEITLALTQGLAHHDAGHTTEALWWWQFSYLSGWGATAASAARVLALILGHLRLDVEDDVAAEAEYDALQRHTT</sequence>
<dbReference type="InterPro" id="IPR032025">
    <property type="entry name" value="DUF5063"/>
</dbReference>
<accession>A0ABR9DQB7</accession>
<dbReference type="EMBL" id="JACZDF010000003">
    <property type="protein sequence ID" value="MBD9699104.1"/>
    <property type="molecule type" value="Genomic_DNA"/>
</dbReference>
<dbReference type="Gene3D" id="1.20.120.1550">
    <property type="entry name" value="Protein of unknown function DUF5063"/>
    <property type="match status" value="1"/>
</dbReference>
<dbReference type="Pfam" id="PF16702">
    <property type="entry name" value="DUF5063"/>
    <property type="match status" value="1"/>
</dbReference>
<reference evidence="1 2" key="1">
    <citation type="submission" date="2020-09" db="EMBL/GenBank/DDBJ databases">
        <title>Flavimobilis rhizosphaerae sp. nov., isolated from rhizosphere soil of Spartina alterniflora.</title>
        <authorList>
            <person name="Hanqin C."/>
        </authorList>
    </citation>
    <scope>NUCLEOTIDE SEQUENCE [LARGE SCALE GENOMIC DNA]</scope>
    <source>
        <strain evidence="1 2">GY 10621</strain>
    </source>
</reference>
<name>A0ABR9DQB7_9MICO</name>
<keyword evidence="2" id="KW-1185">Reference proteome</keyword>